<name>A0A0B2URA5_TOXCA</name>
<proteinExistence type="predicted"/>
<feature type="non-terminal residue" evidence="1">
    <location>
        <position position="1"/>
    </location>
</feature>
<dbReference type="AlphaFoldDB" id="A0A0B2URA5"/>
<protein>
    <submittedName>
        <fullName evidence="1">Uncharacterized protein</fullName>
    </submittedName>
</protein>
<organism evidence="1 2">
    <name type="scientific">Toxocara canis</name>
    <name type="common">Canine roundworm</name>
    <dbReference type="NCBI Taxonomy" id="6265"/>
    <lineage>
        <taxon>Eukaryota</taxon>
        <taxon>Metazoa</taxon>
        <taxon>Ecdysozoa</taxon>
        <taxon>Nematoda</taxon>
        <taxon>Chromadorea</taxon>
        <taxon>Rhabditida</taxon>
        <taxon>Spirurina</taxon>
        <taxon>Ascaridomorpha</taxon>
        <taxon>Ascaridoidea</taxon>
        <taxon>Toxocaridae</taxon>
        <taxon>Toxocara</taxon>
    </lineage>
</organism>
<reference evidence="1 2" key="1">
    <citation type="submission" date="2014-11" db="EMBL/GenBank/DDBJ databases">
        <title>Genetic blueprint of the zoonotic pathogen Toxocara canis.</title>
        <authorList>
            <person name="Zhu X.-Q."/>
            <person name="Korhonen P.K."/>
            <person name="Cai H."/>
            <person name="Young N.D."/>
            <person name="Nejsum P."/>
            <person name="von Samson-Himmelstjerna G."/>
            <person name="Boag P.R."/>
            <person name="Tan P."/>
            <person name="Li Q."/>
            <person name="Min J."/>
            <person name="Yang Y."/>
            <person name="Wang X."/>
            <person name="Fang X."/>
            <person name="Hall R.S."/>
            <person name="Hofmann A."/>
            <person name="Sternberg P.W."/>
            <person name="Jex A.R."/>
            <person name="Gasser R.B."/>
        </authorList>
    </citation>
    <scope>NUCLEOTIDE SEQUENCE [LARGE SCALE GENOMIC DNA]</scope>
    <source>
        <strain evidence="1">PN_DK_2014</strain>
    </source>
</reference>
<evidence type="ECO:0000313" key="1">
    <source>
        <dbReference type="EMBL" id="KHN71450.1"/>
    </source>
</evidence>
<dbReference type="Proteomes" id="UP000031036">
    <property type="component" value="Unassembled WGS sequence"/>
</dbReference>
<comment type="caution">
    <text evidence="1">The sequence shown here is derived from an EMBL/GenBank/DDBJ whole genome shotgun (WGS) entry which is preliminary data.</text>
</comment>
<evidence type="ECO:0000313" key="2">
    <source>
        <dbReference type="Proteomes" id="UP000031036"/>
    </source>
</evidence>
<gene>
    <name evidence="1" type="ORF">Tcan_00336</name>
</gene>
<accession>A0A0B2URA5</accession>
<keyword evidence="2" id="KW-1185">Reference proteome</keyword>
<dbReference type="EMBL" id="JPKZ01022188">
    <property type="protein sequence ID" value="KHN71450.1"/>
    <property type="molecule type" value="Genomic_DNA"/>
</dbReference>
<sequence>ISCDAGFYVGEGRDKSYGFPSGKRFKESFIPPLSSSLRLIPHSSPLLFSYSCAMDSEAQVMFRGLHRRLVWMRCLLRPGRVRCAMTRLWLIRITITSCRRLSLYQRRKRPRTRGPSSWHFTAIKVRSAHCSRVCSMNAICQDVTQYERRRRNIC</sequence>